<keyword evidence="2" id="KW-1133">Transmembrane helix</keyword>
<gene>
    <name evidence="4" type="ORF">DFR30_0406</name>
</gene>
<protein>
    <submittedName>
        <fullName evidence="4">General secretion pathway protein B</fullName>
    </submittedName>
</protein>
<reference evidence="4 5" key="1">
    <citation type="submission" date="2019-03" db="EMBL/GenBank/DDBJ databases">
        <title>Genomic Encyclopedia of Type Strains, Phase IV (KMG-IV): sequencing the most valuable type-strain genomes for metagenomic binning, comparative biology and taxonomic classification.</title>
        <authorList>
            <person name="Goeker M."/>
        </authorList>
    </citation>
    <scope>NUCLEOTIDE SEQUENCE [LARGE SCALE GENOMIC DNA]</scope>
    <source>
        <strain evidence="4 5">DSM 19610</strain>
    </source>
</reference>
<evidence type="ECO:0000313" key="4">
    <source>
        <dbReference type="EMBL" id="TCK17185.1"/>
    </source>
</evidence>
<keyword evidence="2" id="KW-0472">Membrane</keyword>
<dbReference type="AlphaFoldDB" id="A0A4R1HAJ3"/>
<keyword evidence="5" id="KW-1185">Reference proteome</keyword>
<feature type="region of interest" description="Disordered" evidence="1">
    <location>
        <begin position="64"/>
        <end position="89"/>
    </location>
</feature>
<dbReference type="Pfam" id="PF16537">
    <property type="entry name" value="T2SSB"/>
    <property type="match status" value="1"/>
</dbReference>
<sequence length="225" mass="24606">MSYILEALKKAEHDREIGQVPRIDSEHEPASSGLSPRWVIVVVLVLLINAGLLLVLFWPEEPSSPPPQAAGPAPALQATVTPVTRPENRNDRVVDRALTVAPPAAAVQPPVAVELPTVEPPVRAAEVPVVPRQPVVAATTRPSSGQFGNLPVWPQVPDYILQKLNRGLRLDVHVYSERPEDRFVLVNLQKYREGDQLQEGPLLDAITPDGIVLSLQGDRFLVRAQ</sequence>
<dbReference type="InterPro" id="IPR032389">
    <property type="entry name" value="GspB_C"/>
</dbReference>
<comment type="caution">
    <text evidence="4">The sequence shown here is derived from an EMBL/GenBank/DDBJ whole genome shotgun (WGS) entry which is preliminary data.</text>
</comment>
<proteinExistence type="predicted"/>
<keyword evidence="2" id="KW-0812">Transmembrane</keyword>
<evidence type="ECO:0000259" key="3">
    <source>
        <dbReference type="Pfam" id="PF16537"/>
    </source>
</evidence>
<dbReference type="GO" id="GO:0015627">
    <property type="term" value="C:type II protein secretion system complex"/>
    <property type="evidence" value="ECO:0007669"/>
    <property type="project" value="InterPro"/>
</dbReference>
<accession>A0A4R1HAJ3</accession>
<dbReference type="RefSeq" id="WP_132971072.1">
    <property type="nucleotide sequence ID" value="NZ_SMFX01000001.1"/>
</dbReference>
<dbReference type="OrthoDB" id="5432325at2"/>
<feature type="transmembrane region" description="Helical" evidence="2">
    <location>
        <begin position="38"/>
        <end position="58"/>
    </location>
</feature>
<organism evidence="4 5">
    <name type="scientific">Thiogranum longum</name>
    <dbReference type="NCBI Taxonomy" id="1537524"/>
    <lineage>
        <taxon>Bacteria</taxon>
        <taxon>Pseudomonadati</taxon>
        <taxon>Pseudomonadota</taxon>
        <taxon>Gammaproteobacteria</taxon>
        <taxon>Chromatiales</taxon>
        <taxon>Ectothiorhodospiraceae</taxon>
        <taxon>Thiogranum</taxon>
    </lineage>
</organism>
<evidence type="ECO:0000256" key="1">
    <source>
        <dbReference type="SAM" id="MobiDB-lite"/>
    </source>
</evidence>
<dbReference type="EMBL" id="SMFX01000001">
    <property type="protein sequence ID" value="TCK17185.1"/>
    <property type="molecule type" value="Genomic_DNA"/>
</dbReference>
<feature type="domain" description="Type II secretion system protein GspB C-terminal" evidence="3">
    <location>
        <begin position="168"/>
        <end position="223"/>
    </location>
</feature>
<evidence type="ECO:0000256" key="2">
    <source>
        <dbReference type="SAM" id="Phobius"/>
    </source>
</evidence>
<name>A0A4R1HAJ3_9GAMM</name>
<dbReference type="Proteomes" id="UP000295707">
    <property type="component" value="Unassembled WGS sequence"/>
</dbReference>
<evidence type="ECO:0000313" key="5">
    <source>
        <dbReference type="Proteomes" id="UP000295707"/>
    </source>
</evidence>